<feature type="transmembrane region" description="Helical" evidence="11">
    <location>
        <begin position="210"/>
        <end position="232"/>
    </location>
</feature>
<feature type="domain" description="Ion transport" evidence="12">
    <location>
        <begin position="24"/>
        <end position="237"/>
    </location>
</feature>
<dbReference type="PANTHER" id="PTHR11537">
    <property type="entry name" value="VOLTAGE-GATED POTASSIUM CHANNEL"/>
    <property type="match status" value="1"/>
</dbReference>
<organism evidence="13 14">
    <name type="scientific">Pontibacter actiniarum</name>
    <dbReference type="NCBI Taxonomy" id="323450"/>
    <lineage>
        <taxon>Bacteria</taxon>
        <taxon>Pseudomonadati</taxon>
        <taxon>Bacteroidota</taxon>
        <taxon>Cytophagia</taxon>
        <taxon>Cytophagales</taxon>
        <taxon>Hymenobacteraceae</taxon>
        <taxon>Pontibacter</taxon>
    </lineage>
</organism>
<proteinExistence type="predicted"/>
<sequence length="275" mass="30478">MTRSSTLKQRLYTIIFEAETPGGKAFDVILLLLILASVATVSLESVAELRQEHLRLFLALEWSFTIIFTVEYILRIYSTPRPFKYIFSFFGLVDLLSIIPTYLSLFILGTQYLLVVRVLRLLRIARIFKMTRFINEGQQLSSALKASLTKIAVFLGTVITLVIIIGSLMYIIEGEASGFTSIPTSVYWAIVTLTTVGYGDIAPVTALGQVLASFVMIMGYGIIAVPTGIVTVEMSRSDKKMAGTRTCPNCHEEGHPAEANYCYNCGYALQAPERA</sequence>
<evidence type="ECO:0000256" key="9">
    <source>
        <dbReference type="ARBA" id="ARBA00023136"/>
    </source>
</evidence>
<accession>A0A1X9YQ46</accession>
<feature type="transmembrane region" description="Helical" evidence="11">
    <location>
        <begin position="86"/>
        <end position="114"/>
    </location>
</feature>
<dbReference type="KEGG" id="pact:CA264_05735"/>
<keyword evidence="6" id="KW-0630">Potassium</keyword>
<evidence type="ECO:0000256" key="10">
    <source>
        <dbReference type="ARBA" id="ARBA00023303"/>
    </source>
</evidence>
<feature type="transmembrane region" description="Helical" evidence="11">
    <location>
        <begin position="25"/>
        <end position="43"/>
    </location>
</feature>
<dbReference type="GO" id="GO:0005249">
    <property type="term" value="F:voltage-gated potassium channel activity"/>
    <property type="evidence" value="ECO:0007669"/>
    <property type="project" value="InterPro"/>
</dbReference>
<evidence type="ECO:0000256" key="6">
    <source>
        <dbReference type="ARBA" id="ARBA00022958"/>
    </source>
</evidence>
<gene>
    <name evidence="13" type="ORF">CA264_05735</name>
</gene>
<keyword evidence="3" id="KW-0633">Potassium transport</keyword>
<evidence type="ECO:0000313" key="14">
    <source>
        <dbReference type="Proteomes" id="UP000266292"/>
    </source>
</evidence>
<dbReference type="PANTHER" id="PTHR11537:SF254">
    <property type="entry name" value="POTASSIUM VOLTAGE-GATED CHANNEL PROTEIN SHAB"/>
    <property type="match status" value="1"/>
</dbReference>
<dbReference type="Pfam" id="PF00520">
    <property type="entry name" value="Ion_trans"/>
    <property type="match status" value="1"/>
</dbReference>
<evidence type="ECO:0000256" key="8">
    <source>
        <dbReference type="ARBA" id="ARBA00023065"/>
    </source>
</evidence>
<dbReference type="GO" id="GO:0008076">
    <property type="term" value="C:voltage-gated potassium channel complex"/>
    <property type="evidence" value="ECO:0007669"/>
    <property type="project" value="InterPro"/>
</dbReference>
<dbReference type="Gene3D" id="1.10.287.70">
    <property type="match status" value="1"/>
</dbReference>
<evidence type="ECO:0000256" key="3">
    <source>
        <dbReference type="ARBA" id="ARBA00022538"/>
    </source>
</evidence>
<dbReference type="GO" id="GO:0001508">
    <property type="term" value="P:action potential"/>
    <property type="evidence" value="ECO:0007669"/>
    <property type="project" value="TreeGrafter"/>
</dbReference>
<dbReference type="STRING" id="709015.GCA_000472485_01147"/>
<dbReference type="RefSeq" id="WP_025605383.1">
    <property type="nucleotide sequence ID" value="NZ_CP021235.1"/>
</dbReference>
<keyword evidence="2" id="KW-0813">Transport</keyword>
<comment type="subcellular location">
    <subcellularLocation>
        <location evidence="1">Membrane</location>
        <topology evidence="1">Multi-pass membrane protein</topology>
    </subcellularLocation>
</comment>
<dbReference type="OrthoDB" id="9799090at2"/>
<evidence type="ECO:0000256" key="4">
    <source>
        <dbReference type="ARBA" id="ARBA00022692"/>
    </source>
</evidence>
<feature type="transmembrane region" description="Helical" evidence="11">
    <location>
        <begin position="55"/>
        <end position="74"/>
    </location>
</feature>
<name>A0A1X9YQ46_9BACT</name>
<dbReference type="SUPFAM" id="SSF81324">
    <property type="entry name" value="Voltage-gated potassium channels"/>
    <property type="match status" value="1"/>
</dbReference>
<evidence type="ECO:0000256" key="1">
    <source>
        <dbReference type="ARBA" id="ARBA00004141"/>
    </source>
</evidence>
<dbReference type="PRINTS" id="PR00169">
    <property type="entry name" value="KCHANNEL"/>
</dbReference>
<evidence type="ECO:0000259" key="12">
    <source>
        <dbReference type="Pfam" id="PF00520"/>
    </source>
</evidence>
<keyword evidence="5" id="KW-0631">Potassium channel</keyword>
<evidence type="ECO:0000313" key="13">
    <source>
        <dbReference type="EMBL" id="ARS34982.1"/>
    </source>
</evidence>
<keyword evidence="7 11" id="KW-1133">Transmembrane helix</keyword>
<evidence type="ECO:0000256" key="7">
    <source>
        <dbReference type="ARBA" id="ARBA00022989"/>
    </source>
</evidence>
<dbReference type="Proteomes" id="UP000266292">
    <property type="component" value="Chromosome"/>
</dbReference>
<keyword evidence="10" id="KW-0407">Ion channel</keyword>
<dbReference type="InterPro" id="IPR028325">
    <property type="entry name" value="VG_K_chnl"/>
</dbReference>
<keyword evidence="14" id="KW-1185">Reference proteome</keyword>
<protein>
    <submittedName>
        <fullName evidence="13">Ion transporter</fullName>
    </submittedName>
</protein>
<dbReference type="EMBL" id="CP021235">
    <property type="protein sequence ID" value="ARS34982.1"/>
    <property type="molecule type" value="Genomic_DNA"/>
</dbReference>
<evidence type="ECO:0000256" key="2">
    <source>
        <dbReference type="ARBA" id="ARBA00022448"/>
    </source>
</evidence>
<evidence type="ECO:0000256" key="11">
    <source>
        <dbReference type="SAM" id="Phobius"/>
    </source>
</evidence>
<reference evidence="14" key="1">
    <citation type="submission" date="2017-05" db="EMBL/GenBank/DDBJ databases">
        <authorList>
            <person name="Ray J."/>
            <person name="Price M."/>
            <person name="Deutschbauer A."/>
        </authorList>
    </citation>
    <scope>NUCLEOTIDE SEQUENCE [LARGE SCALE GENOMIC DNA]</scope>
    <source>
        <strain evidence="14">DSM 19842</strain>
    </source>
</reference>
<dbReference type="AlphaFoldDB" id="A0A1X9YQ46"/>
<keyword evidence="4 11" id="KW-0812">Transmembrane</keyword>
<evidence type="ECO:0000256" key="5">
    <source>
        <dbReference type="ARBA" id="ARBA00022826"/>
    </source>
</evidence>
<dbReference type="InterPro" id="IPR005821">
    <property type="entry name" value="Ion_trans_dom"/>
</dbReference>
<keyword evidence="8" id="KW-0406">Ion transport</keyword>
<keyword evidence="9 11" id="KW-0472">Membrane</keyword>
<feature type="transmembrane region" description="Helical" evidence="11">
    <location>
        <begin position="151"/>
        <end position="172"/>
    </location>
</feature>